<feature type="region of interest" description="Disordered" evidence="1">
    <location>
        <begin position="1"/>
        <end position="58"/>
    </location>
</feature>
<dbReference type="STRING" id="4572.M7Z8Z8"/>
<dbReference type="EMBL" id="KD157369">
    <property type="protein sequence ID" value="EMS56497.1"/>
    <property type="molecule type" value="Genomic_DNA"/>
</dbReference>
<evidence type="ECO:0000256" key="1">
    <source>
        <dbReference type="SAM" id="MobiDB-lite"/>
    </source>
</evidence>
<accession>M7Z8Z8</accession>
<evidence type="ECO:0000313" key="2">
    <source>
        <dbReference type="EMBL" id="EMS56497.1"/>
    </source>
</evidence>
<dbReference type="PANTHER" id="PTHR47802:SF1">
    <property type="entry name" value="GLYOXALASE FAMILY PROTEIN, EXPRESSED"/>
    <property type="match status" value="1"/>
</dbReference>
<dbReference type="Gene3D" id="3.10.180.10">
    <property type="entry name" value="2,3-Dihydroxybiphenyl 1,2-Dioxygenase, domain 1"/>
    <property type="match status" value="1"/>
</dbReference>
<dbReference type="InterPro" id="IPR029068">
    <property type="entry name" value="Glyas_Bleomycin-R_OHBP_Dase"/>
</dbReference>
<proteinExistence type="predicted"/>
<protein>
    <submittedName>
        <fullName evidence="2">Uncharacterized protein</fullName>
    </submittedName>
</protein>
<dbReference type="SUPFAM" id="SSF54593">
    <property type="entry name" value="Glyoxalase/Bleomycin resistance protein/Dihydroxybiphenyl dioxygenase"/>
    <property type="match status" value="1"/>
</dbReference>
<dbReference type="PANTHER" id="PTHR47802">
    <property type="entry name" value="GLYOXALASE FAMILY PROTEIN, EXPRESSED"/>
    <property type="match status" value="1"/>
</dbReference>
<reference evidence="2" key="1">
    <citation type="journal article" date="2013" name="Nature">
        <title>Draft genome of the wheat A-genome progenitor Triticum urartu.</title>
        <authorList>
            <person name="Ling H.Q."/>
            <person name="Zhao S."/>
            <person name="Liu D."/>
            <person name="Wang J."/>
            <person name="Sun H."/>
            <person name="Zhang C."/>
            <person name="Fan H."/>
            <person name="Li D."/>
            <person name="Dong L."/>
            <person name="Tao Y."/>
            <person name="Gao C."/>
            <person name="Wu H."/>
            <person name="Li Y."/>
            <person name="Cui Y."/>
            <person name="Guo X."/>
            <person name="Zheng S."/>
            <person name="Wang B."/>
            <person name="Yu K."/>
            <person name="Liang Q."/>
            <person name="Yang W."/>
            <person name="Lou X."/>
            <person name="Chen J."/>
            <person name="Feng M."/>
            <person name="Jian J."/>
            <person name="Zhang X."/>
            <person name="Luo G."/>
            <person name="Jiang Y."/>
            <person name="Liu J."/>
            <person name="Wang Z."/>
            <person name="Sha Y."/>
            <person name="Zhang B."/>
            <person name="Wu H."/>
            <person name="Tang D."/>
            <person name="Shen Q."/>
            <person name="Xue P."/>
            <person name="Zou S."/>
            <person name="Wang X."/>
            <person name="Liu X."/>
            <person name="Wang F."/>
            <person name="Yang Y."/>
            <person name="An X."/>
            <person name="Dong Z."/>
            <person name="Zhang K."/>
            <person name="Zhang X."/>
            <person name="Luo M.C."/>
            <person name="Dvorak J."/>
            <person name="Tong Y."/>
            <person name="Wang J."/>
            <person name="Yang H."/>
            <person name="Li Z."/>
            <person name="Wang D."/>
            <person name="Zhang A."/>
            <person name="Wang J."/>
        </authorList>
    </citation>
    <scope>NUCLEOTIDE SEQUENCE</scope>
</reference>
<dbReference type="AlphaFoldDB" id="M7Z8Z8"/>
<sequence length="129" mass="14237">MAAAYASIKGHKHAQRHSKTQDWRRYRSGGTPSLCAVLSPNYSGSKPPPPPRSTPWGHHLGFTVPDYGVFATGPKSHGTDVFEKTQPDGRARLVFFLDPDGPLLFFPVELVIPAKRLKMRGGGKREEDN</sequence>
<gene>
    <name evidence="2" type="ORF">TRIUR3_12275</name>
</gene>
<organism evidence="2">
    <name type="scientific">Triticum urartu</name>
    <name type="common">Red wild einkorn</name>
    <name type="synonym">Crithodium urartu</name>
    <dbReference type="NCBI Taxonomy" id="4572"/>
    <lineage>
        <taxon>Eukaryota</taxon>
        <taxon>Viridiplantae</taxon>
        <taxon>Streptophyta</taxon>
        <taxon>Embryophyta</taxon>
        <taxon>Tracheophyta</taxon>
        <taxon>Spermatophyta</taxon>
        <taxon>Magnoliopsida</taxon>
        <taxon>Liliopsida</taxon>
        <taxon>Poales</taxon>
        <taxon>Poaceae</taxon>
        <taxon>BOP clade</taxon>
        <taxon>Pooideae</taxon>
        <taxon>Triticodae</taxon>
        <taxon>Triticeae</taxon>
        <taxon>Triticinae</taxon>
        <taxon>Triticum</taxon>
    </lineage>
</organism>
<feature type="compositionally biased region" description="Basic residues" evidence="1">
    <location>
        <begin position="9"/>
        <end position="18"/>
    </location>
</feature>
<name>M7Z8Z8_TRIUA</name>